<proteinExistence type="predicted"/>
<evidence type="ECO:0000313" key="1">
    <source>
        <dbReference type="EMBL" id="GAA2899519.1"/>
    </source>
</evidence>
<gene>
    <name evidence="1" type="ORF">GCM10010517_65060</name>
</gene>
<protein>
    <submittedName>
        <fullName evidence="1">Uncharacterized protein</fullName>
    </submittedName>
</protein>
<accession>A0ABN3W701</accession>
<evidence type="ECO:0000313" key="2">
    <source>
        <dbReference type="Proteomes" id="UP001500831"/>
    </source>
</evidence>
<organism evidence="1 2">
    <name type="scientific">Streptosporangium fragile</name>
    <dbReference type="NCBI Taxonomy" id="46186"/>
    <lineage>
        <taxon>Bacteria</taxon>
        <taxon>Bacillati</taxon>
        <taxon>Actinomycetota</taxon>
        <taxon>Actinomycetes</taxon>
        <taxon>Streptosporangiales</taxon>
        <taxon>Streptosporangiaceae</taxon>
        <taxon>Streptosporangium</taxon>
    </lineage>
</organism>
<reference evidence="1 2" key="1">
    <citation type="journal article" date="2019" name="Int. J. Syst. Evol. Microbiol.">
        <title>The Global Catalogue of Microorganisms (GCM) 10K type strain sequencing project: providing services to taxonomists for standard genome sequencing and annotation.</title>
        <authorList>
            <consortium name="The Broad Institute Genomics Platform"/>
            <consortium name="The Broad Institute Genome Sequencing Center for Infectious Disease"/>
            <person name="Wu L."/>
            <person name="Ma J."/>
        </authorList>
    </citation>
    <scope>NUCLEOTIDE SEQUENCE [LARGE SCALE GENOMIC DNA]</scope>
    <source>
        <strain evidence="1 2">JCM 6242</strain>
    </source>
</reference>
<keyword evidence="2" id="KW-1185">Reference proteome</keyword>
<name>A0ABN3W701_9ACTN</name>
<dbReference type="Proteomes" id="UP001500831">
    <property type="component" value="Unassembled WGS sequence"/>
</dbReference>
<sequence length="74" mass="7838">MVCAIHRNARAVRRLGGMAGIPFTRWEVGPGTGAARENRGRFAAWEHPIRVALACLAVSARRRGGRSDGAPGAS</sequence>
<comment type="caution">
    <text evidence="1">The sequence shown here is derived from an EMBL/GenBank/DDBJ whole genome shotgun (WGS) entry which is preliminary data.</text>
</comment>
<dbReference type="EMBL" id="BAAAVI010000065">
    <property type="protein sequence ID" value="GAA2899519.1"/>
    <property type="molecule type" value="Genomic_DNA"/>
</dbReference>